<feature type="non-terminal residue" evidence="2">
    <location>
        <position position="96"/>
    </location>
</feature>
<dbReference type="EMBL" id="CABIJS010000699">
    <property type="protein sequence ID" value="VUZ56183.1"/>
    <property type="molecule type" value="Genomic_DNA"/>
</dbReference>
<proteinExistence type="predicted"/>
<organism evidence="2 3">
    <name type="scientific">Hymenolepis diminuta</name>
    <name type="common">Rat tapeworm</name>
    <dbReference type="NCBI Taxonomy" id="6216"/>
    <lineage>
        <taxon>Eukaryota</taxon>
        <taxon>Metazoa</taxon>
        <taxon>Spiralia</taxon>
        <taxon>Lophotrochozoa</taxon>
        <taxon>Platyhelminthes</taxon>
        <taxon>Cestoda</taxon>
        <taxon>Eucestoda</taxon>
        <taxon>Cyclophyllidea</taxon>
        <taxon>Hymenolepididae</taxon>
        <taxon>Hymenolepis</taxon>
    </lineage>
</organism>
<keyword evidence="3" id="KW-1185">Reference proteome</keyword>
<evidence type="ECO:0000313" key="2">
    <source>
        <dbReference type="EMBL" id="VUZ56183.1"/>
    </source>
</evidence>
<dbReference type="Proteomes" id="UP000321570">
    <property type="component" value="Unassembled WGS sequence"/>
</dbReference>
<dbReference type="EMBL" id="CABIJS010000058">
    <property type="protein sequence ID" value="VUZ41477.1"/>
    <property type="molecule type" value="Genomic_DNA"/>
</dbReference>
<feature type="non-terminal residue" evidence="2">
    <location>
        <position position="1"/>
    </location>
</feature>
<name>A0A564ZAW0_HYMDI</name>
<evidence type="ECO:0000313" key="1">
    <source>
        <dbReference type="EMBL" id="VUZ41477.1"/>
    </source>
</evidence>
<evidence type="ECO:0000313" key="3">
    <source>
        <dbReference type="Proteomes" id="UP000321570"/>
    </source>
</evidence>
<sequence length="96" mass="10854">VAIIKGLLSAFKKFPTNSSFSIQIGACINKYLTPGSNIKSDKLLKNFLNILGLKLMDVSTYSTNSYLRIIEGTILKAQHLFSETRFLHLFLLFVQR</sequence>
<reference evidence="2 3" key="1">
    <citation type="submission" date="2019-07" db="EMBL/GenBank/DDBJ databases">
        <authorList>
            <person name="Jastrzebski P J."/>
            <person name="Paukszto L."/>
            <person name="Jastrzebski P J."/>
        </authorList>
    </citation>
    <scope>NUCLEOTIDE SEQUENCE [LARGE SCALE GENOMIC DNA]</scope>
    <source>
        <strain evidence="2 3">WMS-il1</strain>
    </source>
</reference>
<gene>
    <name evidence="2" type="ORF">WMSIL1_LOCUS13863</name>
    <name evidence="1" type="ORF">WMSIL1_LOCUS2296</name>
</gene>
<protein>
    <submittedName>
        <fullName evidence="2">Uncharacterized protein</fullName>
    </submittedName>
</protein>
<accession>A0A564ZAW0</accession>
<dbReference type="AlphaFoldDB" id="A0A564ZAW0"/>